<dbReference type="Proteomes" id="UP000236723">
    <property type="component" value="Unassembled WGS sequence"/>
</dbReference>
<dbReference type="InterPro" id="IPR036291">
    <property type="entry name" value="NAD(P)-bd_dom_sf"/>
</dbReference>
<dbReference type="PRINTS" id="PR00081">
    <property type="entry name" value="GDHRDH"/>
</dbReference>
<dbReference type="GO" id="GO:0032787">
    <property type="term" value="P:monocarboxylic acid metabolic process"/>
    <property type="evidence" value="ECO:0007669"/>
    <property type="project" value="UniProtKB-ARBA"/>
</dbReference>
<gene>
    <name evidence="3" type="ORF">SAMN04489712_11659</name>
</gene>
<keyword evidence="4" id="KW-1185">Reference proteome</keyword>
<evidence type="ECO:0000313" key="4">
    <source>
        <dbReference type="Proteomes" id="UP000236723"/>
    </source>
</evidence>
<sequence length="271" mass="27987">MGSMNGRVALVTGASRGIGQRIAERLAAEGAAVALVARTVAPGTSALPGSLQEVAGRIRARGGVVAALPADLTSPEEVETLVARAEEALGPVDTLVNNAGVNFYGPALEVRPRRYALMFQMMVHTPFRLCQLAVPGMIERGRGWIVNITSKQARHPLGPPYPDWAADGCVPYGMCKAALDRLTTGLAAEVHGTGVSVNALGTSGLVMTPGVAVVSPHTPDNAPVEDDGAMADAALLLCGADPGTVTGRIAYSMELLGRPFPEGPWALSATF</sequence>
<dbReference type="InterPro" id="IPR050259">
    <property type="entry name" value="SDR"/>
</dbReference>
<dbReference type="AlphaFoldDB" id="A0A1H6DF89"/>
<comment type="similarity">
    <text evidence="1 2">Belongs to the short-chain dehydrogenases/reductases (SDR) family.</text>
</comment>
<dbReference type="Pfam" id="PF00106">
    <property type="entry name" value="adh_short"/>
    <property type="match status" value="1"/>
</dbReference>
<evidence type="ECO:0000256" key="1">
    <source>
        <dbReference type="ARBA" id="ARBA00006484"/>
    </source>
</evidence>
<name>A0A1H6DF89_9ACTN</name>
<accession>A0A1H6DF89</accession>
<dbReference type="Gene3D" id="3.40.50.720">
    <property type="entry name" value="NAD(P)-binding Rossmann-like Domain"/>
    <property type="match status" value="1"/>
</dbReference>
<proteinExistence type="inferred from homology"/>
<dbReference type="PRINTS" id="PR00080">
    <property type="entry name" value="SDRFAMILY"/>
</dbReference>
<dbReference type="PROSITE" id="PS00061">
    <property type="entry name" value="ADH_SHORT"/>
    <property type="match status" value="1"/>
</dbReference>
<dbReference type="PANTHER" id="PTHR42879">
    <property type="entry name" value="3-OXOACYL-(ACYL-CARRIER-PROTEIN) REDUCTASE"/>
    <property type="match status" value="1"/>
</dbReference>
<dbReference type="InterPro" id="IPR020904">
    <property type="entry name" value="Sc_DH/Rdtase_CS"/>
</dbReference>
<reference evidence="4" key="1">
    <citation type="submission" date="2016-10" db="EMBL/GenBank/DDBJ databases">
        <authorList>
            <person name="Varghese N."/>
            <person name="Submissions S."/>
        </authorList>
    </citation>
    <scope>NUCLEOTIDE SEQUENCE [LARGE SCALE GENOMIC DNA]</scope>
    <source>
        <strain evidence="4">DSM 43163</strain>
    </source>
</reference>
<evidence type="ECO:0000256" key="2">
    <source>
        <dbReference type="RuleBase" id="RU000363"/>
    </source>
</evidence>
<organism evidence="3 4">
    <name type="scientific">Thermomonospora echinospora</name>
    <dbReference type="NCBI Taxonomy" id="1992"/>
    <lineage>
        <taxon>Bacteria</taxon>
        <taxon>Bacillati</taxon>
        <taxon>Actinomycetota</taxon>
        <taxon>Actinomycetes</taxon>
        <taxon>Streptosporangiales</taxon>
        <taxon>Thermomonosporaceae</taxon>
        <taxon>Thermomonospora</taxon>
    </lineage>
</organism>
<dbReference type="SUPFAM" id="SSF51735">
    <property type="entry name" value="NAD(P)-binding Rossmann-fold domains"/>
    <property type="match status" value="1"/>
</dbReference>
<dbReference type="InterPro" id="IPR002347">
    <property type="entry name" value="SDR_fam"/>
</dbReference>
<dbReference type="EMBL" id="FNVO01000016">
    <property type="protein sequence ID" value="SEG83742.1"/>
    <property type="molecule type" value="Genomic_DNA"/>
</dbReference>
<evidence type="ECO:0000313" key="3">
    <source>
        <dbReference type="EMBL" id="SEG83742.1"/>
    </source>
</evidence>
<dbReference type="PANTHER" id="PTHR42879:SF2">
    <property type="entry name" value="3-OXOACYL-[ACYL-CARRIER-PROTEIN] REDUCTASE FABG"/>
    <property type="match status" value="1"/>
</dbReference>
<dbReference type="OrthoDB" id="4519349at2"/>
<protein>
    <submittedName>
        <fullName evidence="3">Short-chain dehydrogenase</fullName>
    </submittedName>
</protein>